<dbReference type="AlphaFoldDB" id="A0A1T4MS21"/>
<accession>A0A1T4MS21</accession>
<dbReference type="Proteomes" id="UP000190061">
    <property type="component" value="Unassembled WGS sequence"/>
</dbReference>
<sequence>MPSIPQMSRRTMSRTALGSALLVALVATSGCSWFRKTDDLYAQAPQNRPLEVPPDLDVPAGHGAAAPAGSVTASQAIAAAPGAAPAPATNGATASAATGFMVEGNRDAVFARVDAALAGIDGVEVASRAELLGALDINYMGSNFLVRVSDAQGGSYVSAVDPRGTPANSEASTRLIALLQESLAAAAN</sequence>
<evidence type="ECO:0008006" key="4">
    <source>
        <dbReference type="Google" id="ProtNLM"/>
    </source>
</evidence>
<dbReference type="RefSeq" id="WP_078757151.1">
    <property type="nucleotide sequence ID" value="NZ_FUXP01000001.1"/>
</dbReference>
<proteinExistence type="predicted"/>
<dbReference type="EMBL" id="FUXP01000001">
    <property type="protein sequence ID" value="SJZ69508.1"/>
    <property type="molecule type" value="Genomic_DNA"/>
</dbReference>
<evidence type="ECO:0000313" key="2">
    <source>
        <dbReference type="EMBL" id="SJZ69508.1"/>
    </source>
</evidence>
<reference evidence="2 3" key="1">
    <citation type="submission" date="2017-02" db="EMBL/GenBank/DDBJ databases">
        <authorList>
            <person name="Peterson S.W."/>
        </authorList>
    </citation>
    <scope>NUCLEOTIDE SEQUENCE [LARGE SCALE GENOMIC DNA]</scope>
    <source>
        <strain evidence="2 3">DSM 21749</strain>
    </source>
</reference>
<organism evidence="2 3">
    <name type="scientific">Lysobacter spongiicola DSM 21749</name>
    <dbReference type="NCBI Taxonomy" id="1122188"/>
    <lineage>
        <taxon>Bacteria</taxon>
        <taxon>Pseudomonadati</taxon>
        <taxon>Pseudomonadota</taxon>
        <taxon>Gammaproteobacteria</taxon>
        <taxon>Lysobacterales</taxon>
        <taxon>Lysobacteraceae</taxon>
        <taxon>Novilysobacter</taxon>
    </lineage>
</organism>
<evidence type="ECO:0000313" key="3">
    <source>
        <dbReference type="Proteomes" id="UP000190061"/>
    </source>
</evidence>
<dbReference type="STRING" id="1122188.SAMN02745674_00556"/>
<keyword evidence="3" id="KW-1185">Reference proteome</keyword>
<name>A0A1T4MS21_9GAMM</name>
<gene>
    <name evidence="2" type="ORF">SAMN02745674_00556</name>
</gene>
<feature type="region of interest" description="Disordered" evidence="1">
    <location>
        <begin position="46"/>
        <end position="67"/>
    </location>
</feature>
<protein>
    <recommendedName>
        <fullName evidence="4">Beta-barrel assembly machine subunit BamC</fullName>
    </recommendedName>
</protein>
<evidence type="ECO:0000256" key="1">
    <source>
        <dbReference type="SAM" id="MobiDB-lite"/>
    </source>
</evidence>